<sequence>MLISLNAIKSLQMHHIRQPADLNKNKSTCTNNHTRNNSFGKLELFTLSKWSAKYIKNLYDMLTLSFKVSS</sequence>
<feature type="non-terminal residue" evidence="1">
    <location>
        <position position="70"/>
    </location>
</feature>
<protein>
    <submittedName>
        <fullName evidence="1">Putative ovule protein</fullName>
    </submittedName>
</protein>
<accession>A0A0V0GHC3</accession>
<dbReference type="AlphaFoldDB" id="A0A0V0GHC3"/>
<evidence type="ECO:0000313" key="1">
    <source>
        <dbReference type="EMBL" id="JAP07306.1"/>
    </source>
</evidence>
<dbReference type="EMBL" id="GEDG01039037">
    <property type="protein sequence ID" value="JAP07306.1"/>
    <property type="molecule type" value="Transcribed_RNA"/>
</dbReference>
<proteinExistence type="predicted"/>
<organism evidence="1">
    <name type="scientific">Solanum chacoense</name>
    <name type="common">Chaco potato</name>
    <dbReference type="NCBI Taxonomy" id="4108"/>
    <lineage>
        <taxon>Eukaryota</taxon>
        <taxon>Viridiplantae</taxon>
        <taxon>Streptophyta</taxon>
        <taxon>Embryophyta</taxon>
        <taxon>Tracheophyta</taxon>
        <taxon>Spermatophyta</taxon>
        <taxon>Magnoliopsida</taxon>
        <taxon>eudicotyledons</taxon>
        <taxon>Gunneridae</taxon>
        <taxon>Pentapetalae</taxon>
        <taxon>asterids</taxon>
        <taxon>lamiids</taxon>
        <taxon>Solanales</taxon>
        <taxon>Solanaceae</taxon>
        <taxon>Solanoideae</taxon>
        <taxon>Solaneae</taxon>
        <taxon>Solanum</taxon>
    </lineage>
</organism>
<name>A0A0V0GHC3_SOLCH</name>
<reference evidence="1" key="1">
    <citation type="submission" date="2015-12" db="EMBL/GenBank/DDBJ databases">
        <title>Gene expression during late stages of embryo sac development: a critical building block for successful pollen-pistil interactions.</title>
        <authorList>
            <person name="Liu Y."/>
            <person name="Joly V."/>
            <person name="Sabar M."/>
            <person name="Matton D.P."/>
        </authorList>
    </citation>
    <scope>NUCLEOTIDE SEQUENCE</scope>
</reference>